<organism evidence="2 3">
    <name type="scientific">Pseudoalteromonas spongiae</name>
    <dbReference type="NCBI Taxonomy" id="298657"/>
    <lineage>
        <taxon>Bacteria</taxon>
        <taxon>Pseudomonadati</taxon>
        <taxon>Pseudomonadota</taxon>
        <taxon>Gammaproteobacteria</taxon>
        <taxon>Alteromonadales</taxon>
        <taxon>Pseudoalteromonadaceae</taxon>
        <taxon>Pseudoalteromonas</taxon>
    </lineage>
</organism>
<sequence length="169" mass="18377">MKRIIALSALFMLTACGDNEVNGNNDVKQELKQELKPQAQQSVKKVETSDKLKDLDKEVSIAKTDSKTLDGFKERIELAESDVSCDTSAQCYVVSTGVNPCGGASGYAVLSSKTSNKDEIEALTAELIRLEKSKHALEGTMGICQHLFEPKGMCKNEKCVAVDGPQEVY</sequence>
<evidence type="ECO:0008006" key="4">
    <source>
        <dbReference type="Google" id="ProtNLM"/>
    </source>
</evidence>
<accession>A0ABU8EYF8</accession>
<reference evidence="2 3" key="1">
    <citation type="submission" date="2023-12" db="EMBL/GenBank/DDBJ databases">
        <title>Friends and Foes: Symbiotic and Algicidal bacterial influence on Karenia brevis blooms.</title>
        <authorList>
            <person name="Fei C."/>
            <person name="Mohamed A.R."/>
            <person name="Booker A."/>
            <person name="Arshad M."/>
            <person name="Klass S."/>
            <person name="Ahn S."/>
            <person name="Gilbert P.M."/>
            <person name="Heil C.A."/>
            <person name="Martinez J.M."/>
            <person name="Amin S.A."/>
        </authorList>
    </citation>
    <scope>NUCLEOTIDE SEQUENCE [LARGE SCALE GENOMIC DNA]</scope>
    <source>
        <strain evidence="2 3">CE15</strain>
    </source>
</reference>
<dbReference type="EMBL" id="JBAWKS010000002">
    <property type="protein sequence ID" value="MEI4552017.1"/>
    <property type="molecule type" value="Genomic_DNA"/>
</dbReference>
<keyword evidence="3" id="KW-1185">Reference proteome</keyword>
<dbReference type="PROSITE" id="PS51257">
    <property type="entry name" value="PROKAR_LIPOPROTEIN"/>
    <property type="match status" value="1"/>
</dbReference>
<comment type="caution">
    <text evidence="2">The sequence shown here is derived from an EMBL/GenBank/DDBJ whole genome shotgun (WGS) entry which is preliminary data.</text>
</comment>
<gene>
    <name evidence="2" type="ORF">WAE96_20235</name>
</gene>
<evidence type="ECO:0000313" key="3">
    <source>
        <dbReference type="Proteomes" id="UP001382455"/>
    </source>
</evidence>
<protein>
    <recommendedName>
        <fullName evidence="4">Lipoprotein</fullName>
    </recommendedName>
</protein>
<evidence type="ECO:0000313" key="2">
    <source>
        <dbReference type="EMBL" id="MEI4552017.1"/>
    </source>
</evidence>
<keyword evidence="1" id="KW-0175">Coiled coil</keyword>
<dbReference type="RefSeq" id="WP_336436890.1">
    <property type="nucleotide sequence ID" value="NZ_JBAWKS010000002.1"/>
</dbReference>
<dbReference type="Proteomes" id="UP001382455">
    <property type="component" value="Unassembled WGS sequence"/>
</dbReference>
<evidence type="ECO:0000256" key="1">
    <source>
        <dbReference type="SAM" id="Coils"/>
    </source>
</evidence>
<proteinExistence type="predicted"/>
<feature type="coiled-coil region" evidence="1">
    <location>
        <begin position="113"/>
        <end position="140"/>
    </location>
</feature>
<name>A0ABU8EYF8_9GAMM</name>